<proteinExistence type="inferred from homology"/>
<evidence type="ECO:0000256" key="9">
    <source>
        <dbReference type="ARBA" id="ARBA00049496"/>
    </source>
</evidence>
<keyword evidence="6" id="KW-0560">Oxidoreductase</keyword>
<protein>
    <recommendedName>
        <fullName evidence="10">Probable hydroxyacid-oxoacid transhydrogenase, mitochondrial</fullName>
        <ecNumber evidence="4">1.1.99.24</ecNumber>
    </recommendedName>
</protein>
<evidence type="ECO:0000256" key="1">
    <source>
        <dbReference type="ARBA" id="ARBA00000813"/>
    </source>
</evidence>
<reference evidence="13" key="1">
    <citation type="submission" date="2019-08" db="EMBL/GenBank/DDBJ databases">
        <title>The genome of the North American firefly Photinus pyralis.</title>
        <authorList>
            <consortium name="Photinus pyralis genome working group"/>
            <person name="Fallon T.R."/>
            <person name="Sander Lower S.E."/>
            <person name="Weng J.-K."/>
        </authorList>
    </citation>
    <scope>NUCLEOTIDE SEQUENCE</scope>
    <source>
        <strain evidence="13">TRF0915ILg1</strain>
        <tissue evidence="13">Whole body</tissue>
    </source>
</reference>
<dbReference type="Gene3D" id="1.20.1090.10">
    <property type="entry name" value="Dehydroquinate synthase-like - alpha domain"/>
    <property type="match status" value="1"/>
</dbReference>
<dbReference type="Pfam" id="PF00465">
    <property type="entry name" value="Fe-ADH"/>
    <property type="match status" value="1"/>
</dbReference>
<evidence type="ECO:0000256" key="3">
    <source>
        <dbReference type="ARBA" id="ARBA00010005"/>
    </source>
</evidence>
<evidence type="ECO:0000256" key="2">
    <source>
        <dbReference type="ARBA" id="ARBA00004173"/>
    </source>
</evidence>
<dbReference type="FunFam" id="3.40.50.1970:FF:000010">
    <property type="entry name" value="Probable hydroxyacid-oxoacid transhydrogenase, mitochondrial"/>
    <property type="match status" value="1"/>
</dbReference>
<evidence type="ECO:0000256" key="4">
    <source>
        <dbReference type="ARBA" id="ARBA00013182"/>
    </source>
</evidence>
<dbReference type="PANTHER" id="PTHR11496:SF83">
    <property type="entry name" value="HYDROXYACID-OXOACID TRANSHYDROGENASE, MITOCHONDRIAL"/>
    <property type="match status" value="1"/>
</dbReference>
<comment type="subcellular location">
    <subcellularLocation>
        <location evidence="2">Mitochondrion</location>
    </subcellularLocation>
</comment>
<dbReference type="Proteomes" id="UP000801492">
    <property type="component" value="Unassembled WGS sequence"/>
</dbReference>
<dbReference type="PANTHER" id="PTHR11496">
    <property type="entry name" value="ALCOHOL DEHYDROGENASE"/>
    <property type="match status" value="1"/>
</dbReference>
<feature type="domain" description="Fe-containing alcohol dehydrogenase-like C-terminal" evidence="12">
    <location>
        <begin position="273"/>
        <end position="461"/>
    </location>
</feature>
<dbReference type="EC" id="1.1.99.24" evidence="4"/>
<gene>
    <name evidence="13" type="ORF">ILUMI_21564</name>
</gene>
<keyword evidence="5" id="KW-0809">Transit peptide</keyword>
<comment type="caution">
    <text evidence="13">The sequence shown here is derived from an EMBL/GenBank/DDBJ whole genome shotgun (WGS) entry which is preliminary data.</text>
</comment>
<evidence type="ECO:0000259" key="12">
    <source>
        <dbReference type="Pfam" id="PF25137"/>
    </source>
</evidence>
<evidence type="ECO:0000313" key="13">
    <source>
        <dbReference type="EMBL" id="KAF2884600.1"/>
    </source>
</evidence>
<dbReference type="InterPro" id="IPR056798">
    <property type="entry name" value="ADH_Fe_C"/>
</dbReference>
<dbReference type="GO" id="GO:0046872">
    <property type="term" value="F:metal ion binding"/>
    <property type="evidence" value="ECO:0007669"/>
    <property type="project" value="InterPro"/>
</dbReference>
<dbReference type="Pfam" id="PF25137">
    <property type="entry name" value="ADH_Fe_C"/>
    <property type="match status" value="1"/>
</dbReference>
<comment type="similarity">
    <text evidence="3">Belongs to the iron-containing alcohol dehydrogenase family. Hydroxyacid-oxoacid transhydrogenase subfamily.</text>
</comment>
<dbReference type="InterPro" id="IPR001670">
    <property type="entry name" value="ADH_Fe/GldA"/>
</dbReference>
<evidence type="ECO:0000259" key="11">
    <source>
        <dbReference type="Pfam" id="PF00465"/>
    </source>
</evidence>
<dbReference type="GO" id="GO:0005739">
    <property type="term" value="C:mitochondrion"/>
    <property type="evidence" value="ECO:0007669"/>
    <property type="project" value="UniProtKB-SubCell"/>
</dbReference>
<evidence type="ECO:0000256" key="10">
    <source>
        <dbReference type="ARBA" id="ARBA00070550"/>
    </source>
</evidence>
<dbReference type="AlphaFoldDB" id="A0A8K0CBU7"/>
<organism evidence="13 14">
    <name type="scientific">Ignelater luminosus</name>
    <name type="common">Cucubano</name>
    <name type="synonym">Pyrophorus luminosus</name>
    <dbReference type="NCBI Taxonomy" id="2038154"/>
    <lineage>
        <taxon>Eukaryota</taxon>
        <taxon>Metazoa</taxon>
        <taxon>Ecdysozoa</taxon>
        <taxon>Arthropoda</taxon>
        <taxon>Hexapoda</taxon>
        <taxon>Insecta</taxon>
        <taxon>Pterygota</taxon>
        <taxon>Neoptera</taxon>
        <taxon>Endopterygota</taxon>
        <taxon>Coleoptera</taxon>
        <taxon>Polyphaga</taxon>
        <taxon>Elateriformia</taxon>
        <taxon>Elateroidea</taxon>
        <taxon>Elateridae</taxon>
        <taxon>Agrypninae</taxon>
        <taxon>Pyrophorini</taxon>
        <taxon>Ignelater</taxon>
    </lineage>
</organism>
<dbReference type="FunFam" id="1.20.1090.10:FF:000003">
    <property type="entry name" value="Probable hydroxyacid-oxoacid transhydrogenase, mitochondrial"/>
    <property type="match status" value="1"/>
</dbReference>
<feature type="domain" description="Alcohol dehydrogenase iron-type/glycerol dehydrogenase GldA" evidence="11">
    <location>
        <begin position="51"/>
        <end position="223"/>
    </location>
</feature>
<dbReference type="OrthoDB" id="339764at2759"/>
<evidence type="ECO:0000256" key="5">
    <source>
        <dbReference type="ARBA" id="ARBA00022946"/>
    </source>
</evidence>
<dbReference type="InterPro" id="IPR039697">
    <property type="entry name" value="Alcohol_dehydrogenase_Fe"/>
</dbReference>
<dbReference type="GO" id="GO:0047988">
    <property type="term" value="F:hydroxyacid-oxoacid transhydrogenase activity"/>
    <property type="evidence" value="ECO:0007669"/>
    <property type="project" value="UniProtKB-EC"/>
</dbReference>
<dbReference type="Gene3D" id="3.40.50.1970">
    <property type="match status" value="1"/>
</dbReference>
<accession>A0A8K0CBU7</accession>
<dbReference type="SUPFAM" id="SSF56796">
    <property type="entry name" value="Dehydroquinate synthase-like"/>
    <property type="match status" value="1"/>
</dbReference>
<evidence type="ECO:0000313" key="14">
    <source>
        <dbReference type="Proteomes" id="UP000801492"/>
    </source>
</evidence>
<name>A0A8K0CBU7_IGNLU</name>
<dbReference type="CDD" id="cd08190">
    <property type="entry name" value="HOT"/>
    <property type="match status" value="1"/>
</dbReference>
<dbReference type="InterPro" id="IPR042157">
    <property type="entry name" value="HOT"/>
</dbReference>
<keyword evidence="14" id="KW-1185">Reference proteome</keyword>
<comment type="catalytic activity">
    <reaction evidence="9">
        <text>4-hydroxybutanoate + 2-oxoglutarate = (R)-2-hydroxyglutarate + succinate semialdehyde</text>
        <dbReference type="Rhea" id="RHEA:24734"/>
        <dbReference type="ChEBI" id="CHEBI:15801"/>
        <dbReference type="ChEBI" id="CHEBI:16724"/>
        <dbReference type="ChEBI" id="CHEBI:16810"/>
        <dbReference type="ChEBI" id="CHEBI:57706"/>
        <dbReference type="EC" id="1.1.99.24"/>
    </reaction>
</comment>
<keyword evidence="7" id="KW-0496">Mitochondrion</keyword>
<comment type="catalytic activity">
    <reaction evidence="1">
        <text>(S)-3-hydroxybutanoate + 2-oxoglutarate = (R)-2-hydroxyglutarate + acetoacetate</text>
        <dbReference type="Rhea" id="RHEA:23048"/>
        <dbReference type="ChEBI" id="CHEBI:11047"/>
        <dbReference type="ChEBI" id="CHEBI:13705"/>
        <dbReference type="ChEBI" id="CHEBI:15801"/>
        <dbReference type="ChEBI" id="CHEBI:16810"/>
        <dbReference type="EC" id="1.1.99.24"/>
    </reaction>
</comment>
<dbReference type="EMBL" id="VTPC01090152">
    <property type="protein sequence ID" value="KAF2884600.1"/>
    <property type="molecule type" value="Genomic_DNA"/>
</dbReference>
<evidence type="ECO:0000256" key="7">
    <source>
        <dbReference type="ARBA" id="ARBA00023128"/>
    </source>
</evidence>
<evidence type="ECO:0000256" key="8">
    <source>
        <dbReference type="ARBA" id="ARBA00024921"/>
    </source>
</evidence>
<comment type="function">
    <text evidence="8">Catalyzes the cofactor-independent reversible oxidation of gamma-hydroxybutyrate (GHB) to succinic semialdehyde (SSA) coupled to reduction of 2-ketoglutarate (2-KG) to D-2-hydroxyglutarate (D-2-HG). L-3-hydroxybutyrate (L-3-OHB) is also a substrate for HOT when using 2-KG as hydrogen acceptor, resulting in the formation of D-2-HG.</text>
</comment>
<evidence type="ECO:0000256" key="6">
    <source>
        <dbReference type="ARBA" id="ARBA00023002"/>
    </source>
</evidence>
<sequence>MALRHRVVDLLRVISSSSCKCPAHSHVHSVGSSVQSNPASKDYAFEMTCSTVRYGKGVTKEVGMDVANMNAKRVCVMTDSNLVNLPAVKVTLDSLSKSGIQFEVFDKVRVEPTEESMMVAKDFARQGNFDAYIAVGGGSVIDTCKAANLYASDPDAEFLDYVNPPIGKGKAVTVTLKPLIAVPTTSGTGSETTGVSIFDYRPLQAKTGISSRALRPTLGIIDPLHTLTLPERVCAYSGFDVFCHALESFTAIPYTERGPCPPNPKLRPAYQGQNPVSDVWARYALNIIKNYFERAVYNPDDIEARANMHLASTMAGVGFGNAGVHLCHGLSYPISGNVKSHQPEDYNKDHPIIPHGLSVVITSPAVFQFTAPACPERHLEAAEILGANTKNAKRDDAGAILSDTLRKYMSTMKIENGLDALGYAKDDIPQLVKGTLPQQRITKLAPREQSEEDLSRMLENSITIY</sequence>
<dbReference type="GO" id="GO:0004022">
    <property type="term" value="F:alcohol dehydrogenase (NAD+) activity"/>
    <property type="evidence" value="ECO:0007669"/>
    <property type="project" value="InterPro"/>
</dbReference>